<dbReference type="PANTHER" id="PTHR10009:SF18">
    <property type="entry name" value="PROTEIN YELLOW-LIKE PROTEIN"/>
    <property type="match status" value="1"/>
</dbReference>
<proteinExistence type="predicted"/>
<dbReference type="Gene3D" id="2.120.10.30">
    <property type="entry name" value="TolB, C-terminal domain"/>
    <property type="match status" value="1"/>
</dbReference>
<accession>A0A0K1Q563</accession>
<reference evidence="3 4" key="1">
    <citation type="submission" date="2015-08" db="EMBL/GenBank/DDBJ databases">
        <authorList>
            <person name="Babu N.S."/>
            <person name="Beckwith C.J."/>
            <person name="Beseler K.G."/>
            <person name="Brison A."/>
            <person name="Carone J.V."/>
            <person name="Caskin T.P."/>
            <person name="Diamond M."/>
            <person name="Durham M.E."/>
            <person name="Foxe J.M."/>
            <person name="Go M."/>
            <person name="Henderson B.A."/>
            <person name="Jones I.B."/>
            <person name="McGettigan J.A."/>
            <person name="Micheletti S.J."/>
            <person name="Nasrallah M.E."/>
            <person name="Ortiz D."/>
            <person name="Piller C.R."/>
            <person name="Privatt S.R."/>
            <person name="Schneider S.L."/>
            <person name="Sharp S."/>
            <person name="Smith T.C."/>
            <person name="Stanton J.D."/>
            <person name="Ullery H.E."/>
            <person name="Wilson R.J."/>
            <person name="Serrano M.G."/>
            <person name="Buck G."/>
            <person name="Lee V."/>
            <person name="Wang Y."/>
            <person name="Carvalho R."/>
            <person name="Voegtly L."/>
            <person name="Shi R."/>
            <person name="Duckworth R."/>
            <person name="Johnson A."/>
            <person name="Loviza R."/>
            <person name="Walstead R."/>
            <person name="Shah Z."/>
            <person name="Kiflezghi M."/>
            <person name="Wade K."/>
            <person name="Ball S.L."/>
            <person name="Bradley K.W."/>
            <person name="Asai D.J."/>
            <person name="Bowman C.A."/>
            <person name="Russell D.A."/>
            <person name="Pope W.H."/>
            <person name="Jacobs-Sera D."/>
            <person name="Hendrix R.W."/>
            <person name="Hatfull G.F."/>
        </authorList>
    </citation>
    <scope>NUCLEOTIDE SEQUENCE [LARGE SCALE GENOMIC DNA]</scope>
    <source>
        <strain evidence="3 4">DSM 27648</strain>
    </source>
</reference>
<dbReference type="SUPFAM" id="SSF101898">
    <property type="entry name" value="NHL repeat"/>
    <property type="match status" value="1"/>
</dbReference>
<organism evidence="3 4">
    <name type="scientific">Labilithrix luteola</name>
    <dbReference type="NCBI Taxonomy" id="1391654"/>
    <lineage>
        <taxon>Bacteria</taxon>
        <taxon>Pseudomonadati</taxon>
        <taxon>Myxococcota</taxon>
        <taxon>Polyangia</taxon>
        <taxon>Polyangiales</taxon>
        <taxon>Labilitrichaceae</taxon>
        <taxon>Labilithrix</taxon>
    </lineage>
</organism>
<comment type="subcellular location">
    <subcellularLocation>
        <location evidence="1">Secreted</location>
    </subcellularLocation>
</comment>
<dbReference type="InterPro" id="IPR017996">
    <property type="entry name" value="MRJP/yellow-related"/>
</dbReference>
<dbReference type="PATRIC" id="fig|1391654.3.peg.7324"/>
<evidence type="ECO:0008006" key="5">
    <source>
        <dbReference type="Google" id="ProtNLM"/>
    </source>
</evidence>
<gene>
    <name evidence="3" type="ORF">AKJ09_07213</name>
</gene>
<dbReference type="EMBL" id="CP012333">
    <property type="protein sequence ID" value="AKV00550.1"/>
    <property type="molecule type" value="Genomic_DNA"/>
</dbReference>
<dbReference type="KEGG" id="llu:AKJ09_07213"/>
<dbReference type="InterPro" id="IPR011042">
    <property type="entry name" value="6-blade_b-propeller_TolB-like"/>
</dbReference>
<evidence type="ECO:0000256" key="1">
    <source>
        <dbReference type="ARBA" id="ARBA00004613"/>
    </source>
</evidence>
<evidence type="ECO:0000313" key="3">
    <source>
        <dbReference type="EMBL" id="AKV00550.1"/>
    </source>
</evidence>
<keyword evidence="4" id="KW-1185">Reference proteome</keyword>
<dbReference type="Pfam" id="PF03022">
    <property type="entry name" value="MRJP"/>
    <property type="match status" value="1"/>
</dbReference>
<sequence length="411" mass="44509">MIAIRHDSSRRRPGRQAARGPFGCRSLVVACLAGVLACHANGRSQSPDSAAVETADATDRGLAPRGNLEVVARFAGPGPSGIAVSPAGTLFVGFPRHADDHTGPTLGKLEGNKLVPFPDAETSLPSSRPIADRLVSVHGMTMDSAGHLWVIDDGKRAGHPIEDGAAKVVGFDPVSGARIASIPLRPPVLRPDSHMNDLRVDLTHGAKGTAYVTDSSFGTHPALVVVDIATGRQRRVLEGHRSTEPEEGFLAILEGRALRYDAKHPTFPVGGADGITLNADSTRLYFSPLTSRRLYSIPTDALARFESSESQLREAVRDEGEKGFADGLASDRNDTIYVTDAEHDEILRRRRDGTMDVLTRDPRIVWPDGIFATQDHVYVTLGQWNRLPAFNDGKDLRQPPYLLVRIPIQRQ</sequence>
<dbReference type="GO" id="GO:0005576">
    <property type="term" value="C:extracellular region"/>
    <property type="evidence" value="ECO:0007669"/>
    <property type="project" value="UniProtKB-SubCell"/>
</dbReference>
<evidence type="ECO:0000313" key="4">
    <source>
        <dbReference type="Proteomes" id="UP000064967"/>
    </source>
</evidence>
<name>A0A0K1Q563_9BACT</name>
<dbReference type="OrthoDB" id="9797664at2"/>
<keyword evidence="2" id="KW-0964">Secreted</keyword>
<dbReference type="Proteomes" id="UP000064967">
    <property type="component" value="Chromosome"/>
</dbReference>
<evidence type="ECO:0000256" key="2">
    <source>
        <dbReference type="ARBA" id="ARBA00022525"/>
    </source>
</evidence>
<dbReference type="AlphaFoldDB" id="A0A0K1Q563"/>
<dbReference type="PANTHER" id="PTHR10009">
    <property type="entry name" value="PROTEIN YELLOW-RELATED"/>
    <property type="match status" value="1"/>
</dbReference>
<protein>
    <recommendedName>
        <fullName evidence="5">Gluconolactonase</fullName>
    </recommendedName>
</protein>
<dbReference type="STRING" id="1391654.AKJ09_07213"/>
<dbReference type="RefSeq" id="WP_146651824.1">
    <property type="nucleotide sequence ID" value="NZ_CP012333.1"/>
</dbReference>